<dbReference type="PANTHER" id="PTHR47184">
    <property type="entry name" value="PHOSPHATIDYLINOSITOL 3-AND 4-KINASE FAMILY PROTEIN-RELATED"/>
    <property type="match status" value="1"/>
</dbReference>
<evidence type="ECO:0000259" key="3">
    <source>
        <dbReference type="Pfam" id="PF11935"/>
    </source>
</evidence>
<keyword evidence="2" id="KW-0472">Membrane</keyword>
<proteinExistence type="predicted"/>
<dbReference type="Pfam" id="PF12295">
    <property type="entry name" value="Symplekin_C"/>
    <property type="match status" value="1"/>
</dbReference>
<evidence type="ECO:0000313" key="5">
    <source>
        <dbReference type="EMBL" id="THG11631.1"/>
    </source>
</evidence>
<reference evidence="5 6" key="1">
    <citation type="journal article" date="2018" name="Proc. Natl. Acad. Sci. U.S.A.">
        <title>Draft genome sequence of Camellia sinensis var. sinensis provides insights into the evolution of the tea genome and tea quality.</title>
        <authorList>
            <person name="Wei C."/>
            <person name="Yang H."/>
            <person name="Wang S."/>
            <person name="Zhao J."/>
            <person name="Liu C."/>
            <person name="Gao L."/>
            <person name="Xia E."/>
            <person name="Lu Y."/>
            <person name="Tai Y."/>
            <person name="She G."/>
            <person name="Sun J."/>
            <person name="Cao H."/>
            <person name="Tong W."/>
            <person name="Gao Q."/>
            <person name="Li Y."/>
            <person name="Deng W."/>
            <person name="Jiang X."/>
            <person name="Wang W."/>
            <person name="Chen Q."/>
            <person name="Zhang S."/>
            <person name="Li H."/>
            <person name="Wu J."/>
            <person name="Wang P."/>
            <person name="Li P."/>
            <person name="Shi C."/>
            <person name="Zheng F."/>
            <person name="Jian J."/>
            <person name="Huang B."/>
            <person name="Shan D."/>
            <person name="Shi M."/>
            <person name="Fang C."/>
            <person name="Yue Y."/>
            <person name="Li F."/>
            <person name="Li D."/>
            <person name="Wei S."/>
            <person name="Han B."/>
            <person name="Jiang C."/>
            <person name="Yin Y."/>
            <person name="Xia T."/>
            <person name="Zhang Z."/>
            <person name="Bennetzen J.L."/>
            <person name="Zhao S."/>
            <person name="Wan X."/>
        </authorList>
    </citation>
    <scope>NUCLEOTIDE SEQUENCE [LARGE SCALE GENOMIC DNA]</scope>
    <source>
        <strain evidence="6">cv. Shuchazao</strain>
        <tissue evidence="5">Leaf</tissue>
    </source>
</reference>
<feature type="compositionally biased region" description="Polar residues" evidence="1">
    <location>
        <begin position="517"/>
        <end position="529"/>
    </location>
</feature>
<feature type="compositionally biased region" description="Basic and acidic residues" evidence="1">
    <location>
        <begin position="344"/>
        <end position="363"/>
    </location>
</feature>
<dbReference type="Pfam" id="PF11935">
    <property type="entry name" value="SYMPK_PTA1_N"/>
    <property type="match status" value="1"/>
</dbReference>
<feature type="region of interest" description="Disordered" evidence="1">
    <location>
        <begin position="344"/>
        <end position="422"/>
    </location>
</feature>
<dbReference type="EMBL" id="SDRB02007141">
    <property type="protein sequence ID" value="THG11631.1"/>
    <property type="molecule type" value="Genomic_DNA"/>
</dbReference>
<feature type="transmembrane region" description="Helical" evidence="2">
    <location>
        <begin position="1117"/>
        <end position="1143"/>
    </location>
</feature>
<evidence type="ECO:0000259" key="4">
    <source>
        <dbReference type="Pfam" id="PF12295"/>
    </source>
</evidence>
<feature type="domain" description="Symplekin/Pta1 N-terminal" evidence="3">
    <location>
        <begin position="101"/>
        <end position="322"/>
    </location>
</feature>
<dbReference type="InterPro" id="IPR016024">
    <property type="entry name" value="ARM-type_fold"/>
</dbReference>
<keyword evidence="2" id="KW-0812">Transmembrane</keyword>
<dbReference type="Proteomes" id="UP000306102">
    <property type="component" value="Unassembled WGS sequence"/>
</dbReference>
<evidence type="ECO:0008006" key="7">
    <source>
        <dbReference type="Google" id="ProtNLM"/>
    </source>
</evidence>
<name>A0A4S4E6I5_CAMSN</name>
<dbReference type="InterPro" id="IPR011989">
    <property type="entry name" value="ARM-like"/>
</dbReference>
<dbReference type="SUPFAM" id="SSF48371">
    <property type="entry name" value="ARM repeat"/>
    <property type="match status" value="1"/>
</dbReference>
<comment type="caution">
    <text evidence="5">The sequence shown here is derived from an EMBL/GenBank/DDBJ whole genome shotgun (WGS) entry which is preliminary data.</text>
</comment>
<accession>A0A4S4E6I5</accession>
<evidence type="ECO:0000313" key="6">
    <source>
        <dbReference type="Proteomes" id="UP000306102"/>
    </source>
</evidence>
<dbReference type="InterPro" id="IPR022075">
    <property type="entry name" value="Symplekin_C"/>
</dbReference>
<feature type="region of interest" description="Disordered" evidence="1">
    <location>
        <begin position="517"/>
        <end position="548"/>
    </location>
</feature>
<evidence type="ECO:0000256" key="2">
    <source>
        <dbReference type="SAM" id="Phobius"/>
    </source>
</evidence>
<evidence type="ECO:0000256" key="1">
    <source>
        <dbReference type="SAM" id="MobiDB-lite"/>
    </source>
</evidence>
<keyword evidence="2" id="KW-1133">Transmembrane helix</keyword>
<keyword evidence="6" id="KW-1185">Reference proteome</keyword>
<gene>
    <name evidence="5" type="ORF">TEA_000456</name>
</gene>
<dbReference type="InterPro" id="IPR032460">
    <property type="entry name" value="Symplekin/Pta1_N"/>
</dbReference>
<dbReference type="PANTHER" id="PTHR47184:SF2">
    <property type="entry name" value="SYMPLEKIN"/>
    <property type="match status" value="1"/>
</dbReference>
<dbReference type="Gene3D" id="1.25.10.10">
    <property type="entry name" value="Leucine-rich Repeat Variant"/>
    <property type="match status" value="1"/>
</dbReference>
<feature type="domain" description="Symplekin C-terminal" evidence="4">
    <location>
        <begin position="1095"/>
        <end position="1223"/>
    </location>
</feature>
<dbReference type="STRING" id="542762.A0A4S4E6I5"/>
<sequence>MVGIMATTSRENVARLMNSAKFAIDIPSKLEQLRQLKDDLSQADSVLLSEFLPSLLDLHSDQFSPVRKFVTKMIGDIGLKHMEFIPDIIPVLITVLKDGTPAVARQAITCGIDLFRSTLVKVAIQGLYSSELDNSLESSWAWVLKFRDEIYLIAFQPGSDGTRLLALKFVEAVILLYTPDPSGSSEPPPHQAFEGKFPEFNISWLRGGHPVLNVGDLSIEASQGLGLLLDQLRFPTVKSLSNSMIIVLINSLSAIARKRPAFYGRILPVLLGFDPSGFVNKGVCVSGVHHALKNAFLCCLKCTHPGAAPWQDRLAGALRDLKAGGLVEQALLQVCQINGSVEGKDDSPITLEEKPSIKGHDAVHGSARRKRPGVQDVGDSVEDDDVSGKRIRPTPIVSEGSEKDRDRDDIPSSGVTTSRDVDNGPVQQLVAMFGTLVAQGEKAIGPLEILISSISADLLAEVVMANMRHLPPNRPKAEGDEEPLPNMGSFPNIVSCDTQFKHLSAILAEMLSMSSTPMQMDSVSDAQRSSSHDIEDTQGEEDNDASSAGVNYGIEQGLVSLPVSSPDEVPSSTEDGFSALPPEVPDVGNLGGEIPGLDSAVHSVGLAETPIVSSLAPTDLEDASQEQGTSLGSSVMELVPSISTDRSEELSPKAAVTDVSSRNSLTVTSVGLSTQFILPKMSAPVINLADEEKDQLQKLAFTRIVEAYKQIADAGGSHVHFSLLAYLGVEFPLELDPWKILQKHVLSDYMNHEGHELTLRVLYKLFGEAEERDFFSSSTATSVYEMFILTVAEALRDSFPASDKSLSRLLGEAPYLPKSIFNLLERLCSPGSSDKDEELPSGDRVTQGLSAVWSLILLRPPIRDVCLKIALQLLSKWKFPFVIPWSNFCTFFNLRKKSAVHHLEEVRMKAIRLVANKLYPLSAIAQQIEEFAKEMLHSVSNGDDTMDRIDGDRTELQKDLDKPSTEQLSVGAVTKDISSDTSQSCVSPNLSSSSLMEAQRCMSLYFALCTKKHSLFREIFVVYKSTSNAVKQAVHRQIPILVRTIGSSSEFLEIISDPPTGSESLLMQVLHTLTDGIIPSPELILTIRKLYDTKDVEVLIPILSYLPKDEVLYPSSLLFISALLFFVFVRILCMIVICITLVLPHDVLRIFPHLVNLPLDKFQAALARVLQVTDACNACFEQRQIFTQQVLAKVLNQLVEQIPLPLLFMRTVLQAIGAFPALAEASGECGLFLGRVSGGSRSVAVWLRSEQDGRVVQVVMSLGQRRQQMFIPTMDGGWEGLALVLEGFDPGWGWIGRHQSWWSSGGRLRKWLPAMRRMVRDQGCDFRTRIVEQDGGRRSRNYLTRVFESLFVVIGCGGKATEKDDGREGAQRTSEEIQLLAHANRLFKFPVNRNEGYRDGAVDLVLGDDDGCRERGTIFVGADKSDRGRAITTEDVANFRLLQPLAVSHDGWGGGVPIDGDCFGASGPSASEVSNWVLGRISEVSQLLGISFEGHEAEAMRLFSAVEMSWCGEVASKEVVRNGAHR</sequence>
<organism evidence="5 6">
    <name type="scientific">Camellia sinensis var. sinensis</name>
    <name type="common">China tea</name>
    <dbReference type="NCBI Taxonomy" id="542762"/>
    <lineage>
        <taxon>Eukaryota</taxon>
        <taxon>Viridiplantae</taxon>
        <taxon>Streptophyta</taxon>
        <taxon>Embryophyta</taxon>
        <taxon>Tracheophyta</taxon>
        <taxon>Spermatophyta</taxon>
        <taxon>Magnoliopsida</taxon>
        <taxon>eudicotyledons</taxon>
        <taxon>Gunneridae</taxon>
        <taxon>Pentapetalae</taxon>
        <taxon>asterids</taxon>
        <taxon>Ericales</taxon>
        <taxon>Theaceae</taxon>
        <taxon>Camellia</taxon>
    </lineage>
</organism>
<feature type="compositionally biased region" description="Basic and acidic residues" evidence="1">
    <location>
        <begin position="400"/>
        <end position="410"/>
    </location>
</feature>
<protein>
    <recommendedName>
        <fullName evidence="7">Symplekin/Pta1 N-terminal domain-containing protein</fullName>
    </recommendedName>
</protein>